<dbReference type="SUPFAM" id="SSF53300">
    <property type="entry name" value="vWA-like"/>
    <property type="match status" value="1"/>
</dbReference>
<evidence type="ECO:0000313" key="4">
    <source>
        <dbReference type="EMBL" id="TDQ40341.1"/>
    </source>
</evidence>
<feature type="transmembrane region" description="Helical" evidence="1">
    <location>
        <begin position="6"/>
        <end position="24"/>
    </location>
</feature>
<dbReference type="RefSeq" id="WP_133580164.1">
    <property type="nucleotide sequence ID" value="NZ_SNYJ01000006.1"/>
</dbReference>
<dbReference type="Pfam" id="PF07584">
    <property type="entry name" value="BatA"/>
    <property type="match status" value="1"/>
</dbReference>
<gene>
    <name evidence="4" type="ORF">EV213_10657</name>
</gene>
<evidence type="ECO:0000259" key="3">
    <source>
        <dbReference type="Pfam" id="PF13519"/>
    </source>
</evidence>
<dbReference type="InterPro" id="IPR024163">
    <property type="entry name" value="Aerotolerance_reg_N"/>
</dbReference>
<dbReference type="Pfam" id="PF13519">
    <property type="entry name" value="VWA_2"/>
    <property type="match status" value="1"/>
</dbReference>
<evidence type="ECO:0000256" key="1">
    <source>
        <dbReference type="SAM" id="Phobius"/>
    </source>
</evidence>
<feature type="domain" description="VWFA" evidence="3">
    <location>
        <begin position="91"/>
        <end position="191"/>
    </location>
</feature>
<dbReference type="OrthoDB" id="9780136at2"/>
<dbReference type="NCBIfam" id="TIGR02226">
    <property type="entry name" value="two_anch"/>
    <property type="match status" value="1"/>
</dbReference>
<name>A0A4R6U2W7_9BACI</name>
<sequence>MRFTTPWFFALSICLVIVVLFYLFRKQFEPYVTSSNLLWEQVMQEYQATKWHKKLQRQLLLLLQLLILALLMLAMADPFIKQQGIAGEQAIVVLDTSASMSAEVNDKTAFAQSQEALLKFVEKRRHDQGVTVITMGQKPTIVLQDETNTRKIESTVNNLRIDYSRPSVDSALQLASALASTSSSTVHVYSDALTEETLGDGWEVPIAVHNIERTTVENVYVSSFGVRATTDNDRATGLVEVKQSIQGESNIELQVWAGNDLIYEKTHSFSGVDPLYIEIDNVPSANVYKAVVSSQNDAVSADNTRYAFSSESVSAPIYAVGEVNPFVAKVYQQLGHEVVFAKSVAQLDPDRTAGLTVVANLPPDDWPTGPKLILSPTKGGPFQVEEAVVIAVDIQQNASDELMTYVDLNDLFISKANPTTTSLEPVVSSGDVPLIQSGHYNGDPVVLLNFAIEDSDWPLRSSFPVFFYNALQHLTSKNEHLGYLYPGELLELPVLEENEAYVFNEDNDIIQNVTGEIETTTPVLPGLYHIQSQGQPIYFTVQMPVEESELEIAPSFNRGEGSDPSMAVAEMIDDYIWVWFIVIALVIVIIEGEVYRRGIRVS</sequence>
<evidence type="ECO:0000313" key="5">
    <source>
        <dbReference type="Proteomes" id="UP000295632"/>
    </source>
</evidence>
<dbReference type="PANTHER" id="PTHR37464:SF1">
    <property type="entry name" value="BLL2463 PROTEIN"/>
    <property type="match status" value="1"/>
</dbReference>
<evidence type="ECO:0000259" key="2">
    <source>
        <dbReference type="Pfam" id="PF07584"/>
    </source>
</evidence>
<keyword evidence="1" id="KW-1133">Transmembrane helix</keyword>
<dbReference type="InterPro" id="IPR011933">
    <property type="entry name" value="Double_TM_dom"/>
</dbReference>
<keyword evidence="1" id="KW-0472">Membrane</keyword>
<feature type="transmembrane region" description="Helical" evidence="1">
    <location>
        <begin position="59"/>
        <end position="76"/>
    </location>
</feature>
<feature type="domain" description="Aerotolerance regulator N-terminal" evidence="2">
    <location>
        <begin position="1"/>
        <end position="78"/>
    </location>
</feature>
<proteinExistence type="predicted"/>
<dbReference type="Proteomes" id="UP000295632">
    <property type="component" value="Unassembled WGS sequence"/>
</dbReference>
<dbReference type="InterPro" id="IPR036465">
    <property type="entry name" value="vWFA_dom_sf"/>
</dbReference>
<organism evidence="4 5">
    <name type="scientific">Aureibacillus halotolerans</name>
    <dbReference type="NCBI Taxonomy" id="1508390"/>
    <lineage>
        <taxon>Bacteria</taxon>
        <taxon>Bacillati</taxon>
        <taxon>Bacillota</taxon>
        <taxon>Bacilli</taxon>
        <taxon>Bacillales</taxon>
        <taxon>Bacillaceae</taxon>
        <taxon>Aureibacillus</taxon>
    </lineage>
</organism>
<accession>A0A4R6U2W7</accession>
<dbReference type="InterPro" id="IPR002035">
    <property type="entry name" value="VWF_A"/>
</dbReference>
<keyword evidence="5" id="KW-1185">Reference proteome</keyword>
<feature type="transmembrane region" description="Helical" evidence="1">
    <location>
        <begin position="575"/>
        <end position="595"/>
    </location>
</feature>
<dbReference type="EMBL" id="SNYJ01000006">
    <property type="protein sequence ID" value="TDQ40341.1"/>
    <property type="molecule type" value="Genomic_DNA"/>
</dbReference>
<reference evidence="4 5" key="1">
    <citation type="submission" date="2019-03" db="EMBL/GenBank/DDBJ databases">
        <title>Genomic Encyclopedia of Type Strains, Phase IV (KMG-IV): sequencing the most valuable type-strain genomes for metagenomic binning, comparative biology and taxonomic classification.</title>
        <authorList>
            <person name="Goeker M."/>
        </authorList>
    </citation>
    <scope>NUCLEOTIDE SEQUENCE [LARGE SCALE GENOMIC DNA]</scope>
    <source>
        <strain evidence="4 5">DSM 28697</strain>
    </source>
</reference>
<comment type="caution">
    <text evidence="4">The sequence shown here is derived from an EMBL/GenBank/DDBJ whole genome shotgun (WGS) entry which is preliminary data.</text>
</comment>
<keyword evidence="1" id="KW-0812">Transmembrane</keyword>
<dbReference type="Gene3D" id="3.40.50.410">
    <property type="entry name" value="von Willebrand factor, type A domain"/>
    <property type="match status" value="1"/>
</dbReference>
<dbReference type="PANTHER" id="PTHR37464">
    <property type="entry name" value="BLL2463 PROTEIN"/>
    <property type="match status" value="1"/>
</dbReference>
<dbReference type="AlphaFoldDB" id="A0A4R6U2W7"/>
<protein>
    <submittedName>
        <fullName evidence="4">Putative membrane protein (TIGR02226 family)</fullName>
    </submittedName>
</protein>